<sequence>MQNGFYLLVSVVIILLLLLATFIHPRVYSGKCIGALCWRAGN</sequence>
<feature type="transmembrane region" description="Helical" evidence="1">
    <location>
        <begin position="6"/>
        <end position="23"/>
    </location>
</feature>
<evidence type="ECO:0000313" key="2">
    <source>
        <dbReference type="EMBL" id="MBM7839862.1"/>
    </source>
</evidence>
<keyword evidence="3" id="KW-1185">Reference proteome</keyword>
<reference evidence="2" key="1">
    <citation type="submission" date="2021-01" db="EMBL/GenBank/DDBJ databases">
        <title>Genomic Encyclopedia of Type Strains, Phase IV (KMG-IV): sequencing the most valuable type-strain genomes for metagenomic binning, comparative biology and taxonomic classification.</title>
        <authorList>
            <person name="Goeker M."/>
        </authorList>
    </citation>
    <scope>NUCLEOTIDE SEQUENCE</scope>
    <source>
        <strain evidence="2">DSM 21943</strain>
    </source>
</reference>
<accession>A0ABS2T052</accession>
<dbReference type="RefSeq" id="WP_275582718.1">
    <property type="nucleotide sequence ID" value="NZ_JAFBCV010000010.1"/>
</dbReference>
<keyword evidence="1" id="KW-0812">Transmembrane</keyword>
<comment type="caution">
    <text evidence="2">The sequence shown here is derived from an EMBL/GenBank/DDBJ whole genome shotgun (WGS) entry which is preliminary data.</text>
</comment>
<gene>
    <name evidence="2" type="ORF">JOC54_003142</name>
</gene>
<keyword evidence="1" id="KW-1133">Transmembrane helix</keyword>
<protein>
    <submittedName>
        <fullName evidence="2">Uncharacterized protein</fullName>
    </submittedName>
</protein>
<evidence type="ECO:0000313" key="3">
    <source>
        <dbReference type="Proteomes" id="UP001179280"/>
    </source>
</evidence>
<proteinExistence type="predicted"/>
<evidence type="ECO:0000256" key="1">
    <source>
        <dbReference type="SAM" id="Phobius"/>
    </source>
</evidence>
<name>A0ABS2T052_9BACI</name>
<organism evidence="2 3">
    <name type="scientific">Shouchella xiaoxiensis</name>
    <dbReference type="NCBI Taxonomy" id="766895"/>
    <lineage>
        <taxon>Bacteria</taxon>
        <taxon>Bacillati</taxon>
        <taxon>Bacillota</taxon>
        <taxon>Bacilli</taxon>
        <taxon>Bacillales</taxon>
        <taxon>Bacillaceae</taxon>
        <taxon>Shouchella</taxon>
    </lineage>
</organism>
<dbReference type="EMBL" id="JAFBCV010000010">
    <property type="protein sequence ID" value="MBM7839862.1"/>
    <property type="molecule type" value="Genomic_DNA"/>
</dbReference>
<dbReference type="Proteomes" id="UP001179280">
    <property type="component" value="Unassembled WGS sequence"/>
</dbReference>
<keyword evidence="1" id="KW-0472">Membrane</keyword>